<name>A0ABT5I959_9CAUL</name>
<keyword evidence="2" id="KW-1185">Reference proteome</keyword>
<proteinExistence type="predicted"/>
<protein>
    <recommendedName>
        <fullName evidence="3">DUF4177 domain-containing protein</fullName>
    </recommendedName>
</protein>
<evidence type="ECO:0008006" key="3">
    <source>
        <dbReference type="Google" id="ProtNLM"/>
    </source>
</evidence>
<evidence type="ECO:0000313" key="2">
    <source>
        <dbReference type="Proteomes" id="UP001216595"/>
    </source>
</evidence>
<organism evidence="1 2">
    <name type="scientific">Asticcacaulis currens</name>
    <dbReference type="NCBI Taxonomy" id="2984210"/>
    <lineage>
        <taxon>Bacteria</taxon>
        <taxon>Pseudomonadati</taxon>
        <taxon>Pseudomonadota</taxon>
        <taxon>Alphaproteobacteria</taxon>
        <taxon>Caulobacterales</taxon>
        <taxon>Caulobacteraceae</taxon>
        <taxon>Asticcacaulis</taxon>
    </lineage>
</organism>
<gene>
    <name evidence="1" type="ORF">PQU94_00340</name>
</gene>
<dbReference type="EMBL" id="JAQQKW010000001">
    <property type="protein sequence ID" value="MDC7692722.1"/>
    <property type="molecule type" value="Genomic_DNA"/>
</dbReference>
<comment type="caution">
    <text evidence="1">The sequence shown here is derived from an EMBL/GenBank/DDBJ whole genome shotgun (WGS) entry which is preliminary data.</text>
</comment>
<reference evidence="1 2" key="1">
    <citation type="submission" date="2023-01" db="EMBL/GenBank/DDBJ databases">
        <title>Novel species of the genus Asticcacaulis isolated from rivers.</title>
        <authorList>
            <person name="Lu H."/>
        </authorList>
    </citation>
    <scope>NUCLEOTIDE SEQUENCE [LARGE SCALE GENOMIC DNA]</scope>
    <source>
        <strain evidence="1 2">DXS10W</strain>
    </source>
</reference>
<accession>A0ABT5I959</accession>
<sequence>MTDEERPVSALVSQGWEVVSYSTSVEGAEGSMQSVLLRKQKQHKIIRFRPKMMGKGYVVKEMDV</sequence>
<dbReference type="Proteomes" id="UP001216595">
    <property type="component" value="Unassembled WGS sequence"/>
</dbReference>
<evidence type="ECO:0000313" key="1">
    <source>
        <dbReference type="EMBL" id="MDC7692722.1"/>
    </source>
</evidence>
<dbReference type="RefSeq" id="WP_272739500.1">
    <property type="nucleotide sequence ID" value="NZ_JAQQKW010000001.1"/>
</dbReference>